<feature type="chain" id="PRO_5007652736" description="RxLR effector protein" evidence="5">
    <location>
        <begin position="22"/>
        <end position="175"/>
    </location>
</feature>
<sequence>MNRCILLLVTALVTLLPRGETLPAHTADFDSALSSLTLPGESHATQTVIAAKRSLRALKTTNSPRDEEERDISGLAKKVASWASKTKLTNILQKRMQVKAEKRVQLIKKLADKSPNNLDAIYRNKITPDEYFEAMGFHYSLRFASPRQIDYAARTTPGLRKWDEYEKFYFKRKTS</sequence>
<keyword evidence="4 5" id="KW-0732">Signal</keyword>
<evidence type="ECO:0000256" key="2">
    <source>
        <dbReference type="ARBA" id="ARBA00010400"/>
    </source>
</evidence>
<evidence type="ECO:0000256" key="1">
    <source>
        <dbReference type="ARBA" id="ARBA00004613"/>
    </source>
</evidence>
<dbReference type="RefSeq" id="XP_009536407.1">
    <property type="nucleotide sequence ID" value="XM_009538112.1"/>
</dbReference>
<evidence type="ECO:0000256" key="4">
    <source>
        <dbReference type="ARBA" id="ARBA00022729"/>
    </source>
</evidence>
<dbReference type="HOGENOM" id="CLU_121685_0_0_1"/>
<comment type="similarity">
    <text evidence="2 5">Belongs to the RxLR effector family.</text>
</comment>
<dbReference type="KEGG" id="psoj:PHYSODRAFT_288820"/>
<evidence type="ECO:0000256" key="5">
    <source>
        <dbReference type="RuleBase" id="RU367124"/>
    </source>
</evidence>
<protein>
    <recommendedName>
        <fullName evidence="5">RxLR effector protein</fullName>
    </recommendedName>
</protein>
<dbReference type="EMBL" id="JN254219">
    <property type="protein sequence ID" value="AEK81032.1"/>
    <property type="molecule type" value="Genomic_DNA"/>
</dbReference>
<keyword evidence="3 5" id="KW-0964">Secreted</keyword>
<reference evidence="8" key="1">
    <citation type="journal article" date="2011" name="Plant Cell">
        <title>Transcriptional programming and functional interactions within the Phytophthora sojae RXLR effector repertoire.</title>
        <authorList>
            <person name="Wang Q."/>
            <person name="Han C."/>
            <person name="Ferreira A.O."/>
            <person name="Yu X."/>
            <person name="Ye W."/>
            <person name="Tripathy S."/>
            <person name="Kale S.D."/>
            <person name="Gu B."/>
            <person name="Sheng Y."/>
            <person name="Sui Y."/>
            <person name="Wang X."/>
            <person name="Zhang Z."/>
            <person name="Cheng B."/>
            <person name="Dong S."/>
            <person name="Shan W."/>
            <person name="Zheng X."/>
            <person name="Dou D."/>
            <person name="Tyler B.M."/>
            <person name="Wang Y."/>
        </authorList>
    </citation>
    <scope>NUCLEOTIDE SEQUENCE</scope>
    <source>
        <strain evidence="6">P7064</strain>
        <strain evidence="7">P7074</strain>
        <strain evidence="8">P7076</strain>
    </source>
</reference>
<comment type="function">
    <text evidence="5">Effector that suppresses plant defense responses during pathogen infection.</text>
</comment>
<dbReference type="EMBL" id="JN254218">
    <property type="protein sequence ID" value="AEK81031.1"/>
    <property type="molecule type" value="Genomic_DNA"/>
</dbReference>
<accession>E0W4T0</accession>
<dbReference type="InterPro" id="IPR031825">
    <property type="entry name" value="RXLR"/>
</dbReference>
<dbReference type="EMBL" id="JN254220">
    <property type="protein sequence ID" value="AEK81033.1"/>
    <property type="molecule type" value="Genomic_DNA"/>
</dbReference>
<organism evidence="8">
    <name type="scientific">Phytophthora sojae</name>
    <name type="common">Soybean stem and root rot agent</name>
    <name type="synonym">Phytophthora megasperma f. sp. glycines</name>
    <dbReference type="NCBI Taxonomy" id="67593"/>
    <lineage>
        <taxon>Eukaryota</taxon>
        <taxon>Sar</taxon>
        <taxon>Stramenopiles</taxon>
        <taxon>Oomycota</taxon>
        <taxon>Peronosporomycetes</taxon>
        <taxon>Peronosporales</taxon>
        <taxon>Peronosporaceae</taxon>
        <taxon>Phytophthora</taxon>
    </lineage>
</organism>
<dbReference type="Pfam" id="PF16810">
    <property type="entry name" value="RXLR"/>
    <property type="match status" value="1"/>
</dbReference>
<evidence type="ECO:0000313" key="8">
    <source>
        <dbReference type="EMBL" id="AEK81033.1"/>
    </source>
</evidence>
<name>E0W4T0_PHYSO</name>
<comment type="domain">
    <text evidence="5">The RxLR-dEER motif acts to carry the protein into the host cell cytoplasm through binding to cell surface phosphatidylinositol-3-phosphate.</text>
</comment>
<gene>
    <name evidence="8" type="primary">Avh</name>
</gene>
<dbReference type="OrthoDB" id="127754at2759"/>
<comment type="subcellular location">
    <subcellularLocation>
        <location evidence="1 5">Secreted</location>
    </subcellularLocation>
</comment>
<evidence type="ECO:0000256" key="3">
    <source>
        <dbReference type="ARBA" id="ARBA00022525"/>
    </source>
</evidence>
<dbReference type="VEuPathDB" id="FungiDB:PHYSODRAFT_288820"/>
<feature type="signal peptide" evidence="5">
    <location>
        <begin position="1"/>
        <end position="21"/>
    </location>
</feature>
<dbReference type="AlphaFoldDB" id="E0W4T0"/>
<evidence type="ECO:0000313" key="7">
    <source>
        <dbReference type="EMBL" id="AEK81032.1"/>
    </source>
</evidence>
<proteinExistence type="inferred from homology"/>
<evidence type="ECO:0000313" key="6">
    <source>
        <dbReference type="EMBL" id="AEK81031.1"/>
    </source>
</evidence>